<evidence type="ECO:0000313" key="3">
    <source>
        <dbReference type="Proteomes" id="UP000199439"/>
    </source>
</evidence>
<dbReference type="Gene3D" id="3.90.550.10">
    <property type="entry name" value="Spore Coat Polysaccharide Biosynthesis Protein SpsA, Chain A"/>
    <property type="match status" value="1"/>
</dbReference>
<feature type="domain" description="Glycosyltransferase 2-like" evidence="1">
    <location>
        <begin position="8"/>
        <end position="134"/>
    </location>
</feature>
<proteinExistence type="predicted"/>
<dbReference type="Proteomes" id="UP000199439">
    <property type="component" value="Unassembled WGS sequence"/>
</dbReference>
<organism evidence="2 3">
    <name type="scientific">Algibacter pectinivorans</name>
    <dbReference type="NCBI Taxonomy" id="870482"/>
    <lineage>
        <taxon>Bacteria</taxon>
        <taxon>Pseudomonadati</taxon>
        <taxon>Bacteroidota</taxon>
        <taxon>Flavobacteriia</taxon>
        <taxon>Flavobacteriales</taxon>
        <taxon>Flavobacteriaceae</taxon>
        <taxon>Algibacter</taxon>
    </lineage>
</organism>
<dbReference type="EMBL" id="FOMI01000005">
    <property type="protein sequence ID" value="SFD17650.1"/>
    <property type="molecule type" value="Genomic_DNA"/>
</dbReference>
<protein>
    <submittedName>
        <fullName evidence="2">Glycosyltransferase involved in cell wall bisynthesis</fullName>
    </submittedName>
</protein>
<dbReference type="PANTHER" id="PTHR43685:SF2">
    <property type="entry name" value="GLYCOSYLTRANSFERASE 2-LIKE DOMAIN-CONTAINING PROTEIN"/>
    <property type="match status" value="1"/>
</dbReference>
<keyword evidence="2" id="KW-0808">Transferase</keyword>
<evidence type="ECO:0000313" key="2">
    <source>
        <dbReference type="EMBL" id="SFD17650.1"/>
    </source>
</evidence>
<dbReference type="CDD" id="cd00761">
    <property type="entry name" value="Glyco_tranf_GTA_type"/>
    <property type="match status" value="1"/>
</dbReference>
<dbReference type="AlphaFoldDB" id="A0A1I1QHP9"/>
<dbReference type="PANTHER" id="PTHR43685">
    <property type="entry name" value="GLYCOSYLTRANSFERASE"/>
    <property type="match status" value="1"/>
</dbReference>
<dbReference type="STRING" id="870482.SAMN04487987_105235"/>
<accession>A0A1I1QHP9</accession>
<reference evidence="3" key="1">
    <citation type="submission" date="2016-10" db="EMBL/GenBank/DDBJ databases">
        <authorList>
            <person name="Varghese N."/>
            <person name="Submissions S."/>
        </authorList>
    </citation>
    <scope>NUCLEOTIDE SEQUENCE [LARGE SCALE GENOMIC DNA]</scope>
    <source>
        <strain evidence="3">DSM 25730</strain>
    </source>
</reference>
<dbReference type="OrthoDB" id="6307329at2"/>
<dbReference type="InterPro" id="IPR029044">
    <property type="entry name" value="Nucleotide-diphossugar_trans"/>
</dbReference>
<dbReference type="RefSeq" id="WP_092851625.1">
    <property type="nucleotide sequence ID" value="NZ_FOMI01000005.1"/>
</dbReference>
<dbReference type="InterPro" id="IPR050834">
    <property type="entry name" value="Glycosyltransf_2"/>
</dbReference>
<evidence type="ECO:0000259" key="1">
    <source>
        <dbReference type="Pfam" id="PF00535"/>
    </source>
</evidence>
<dbReference type="SUPFAM" id="SSF53448">
    <property type="entry name" value="Nucleotide-diphospho-sugar transferases"/>
    <property type="match status" value="1"/>
</dbReference>
<name>A0A1I1QHP9_9FLAO</name>
<dbReference type="InterPro" id="IPR001173">
    <property type="entry name" value="Glyco_trans_2-like"/>
</dbReference>
<gene>
    <name evidence="2" type="ORF">SAMN04487987_105235</name>
</gene>
<keyword evidence="3" id="KW-1185">Reference proteome</keyword>
<dbReference type="GO" id="GO:0016740">
    <property type="term" value="F:transferase activity"/>
    <property type="evidence" value="ECO:0007669"/>
    <property type="project" value="UniProtKB-KW"/>
</dbReference>
<sequence>MLKELFFSVVIPLYNKEDYIENTLNSVLNQNYKNFEIVIINDGSTDRSIDVVKRFLDSRIKIFNQKNKGLSNARNSGIKHAKYEYIAFLDADDLWCEDYLMCIFNLIKHQPSSEVLATGVKVLRPKQKANLSTTAFKPNQIQIVSNYFSLKKNIFGPSALVIKKSVFKNIGAFNETIKYGEEEDFFIRCFLKYNITFYKVKRIYYLRGFNNQLTSPNSSIKRNPPDYSKYLTNKNQATLKPYIDFIYFKLLILYKMERNDKLVKFYKEKIDVSNLSFIRKIKFYLPIRVFYYLKSFYLSLLKR</sequence>
<dbReference type="Pfam" id="PF00535">
    <property type="entry name" value="Glycos_transf_2"/>
    <property type="match status" value="1"/>
</dbReference>